<feature type="region of interest" description="Disordered" evidence="1">
    <location>
        <begin position="124"/>
        <end position="173"/>
    </location>
</feature>
<protein>
    <recommendedName>
        <fullName evidence="4">Myb-like domain-containing protein</fullName>
    </recommendedName>
</protein>
<feature type="compositionally biased region" description="Basic and acidic residues" evidence="1">
    <location>
        <begin position="162"/>
        <end position="171"/>
    </location>
</feature>
<dbReference type="Proteomes" id="UP001408356">
    <property type="component" value="Unassembled WGS sequence"/>
</dbReference>
<gene>
    <name evidence="2" type="ORF">SUNI508_14018</name>
</gene>
<evidence type="ECO:0008006" key="4">
    <source>
        <dbReference type="Google" id="ProtNLM"/>
    </source>
</evidence>
<dbReference type="EMBL" id="JARVKF010000073">
    <property type="protein sequence ID" value="KAK9423453.1"/>
    <property type="molecule type" value="Genomic_DNA"/>
</dbReference>
<evidence type="ECO:0000313" key="3">
    <source>
        <dbReference type="Proteomes" id="UP001408356"/>
    </source>
</evidence>
<feature type="region of interest" description="Disordered" evidence="1">
    <location>
        <begin position="206"/>
        <end position="246"/>
    </location>
</feature>
<reference evidence="2 3" key="1">
    <citation type="journal article" date="2024" name="J. Plant Pathol.">
        <title>Sequence and assembly of the genome of Seiridium unicorne, isolate CBS 538.82, causal agent of cypress canker disease.</title>
        <authorList>
            <person name="Scali E."/>
            <person name="Rocca G.D."/>
            <person name="Danti R."/>
            <person name="Garbelotto M."/>
            <person name="Barberini S."/>
            <person name="Baroncelli R."/>
            <person name="Emiliani G."/>
        </authorList>
    </citation>
    <scope>NUCLEOTIDE SEQUENCE [LARGE SCALE GENOMIC DNA]</scope>
    <source>
        <strain evidence="2 3">BM-138-508</strain>
    </source>
</reference>
<keyword evidence="3" id="KW-1185">Reference proteome</keyword>
<sequence>MRSQWSSPRADKNRNDQKFSVNHRKIRDHGVLDSRYLVVNHWTIGAAWYNLDKIAGSIISTGINLDEDYISEGESESFGQLDSRSNHAQAPIRDTDMTDVADEAPTEQIRVLSNAIDKAQPIDSLLSSHPSMSNPSHTDSIDNTLPESQQMTTSNQSSEEVSEQHNNHMEEQLSLDSQDSQIMGSYKSITSPTPVLDFIYETGSMPRTHAESRTPSSLQSQSSGSEFSDKSTPGTVDRSSSRHDIAAPSSKYPVACLMSRSGSRAQGCTACGFDFRHLLQLTQQALQWSSLNNLHLEQSIQAETVLHDSVKNYTMFKLRLENLNAYALSFLASREDPTGDEDEVDCSSVGDVLQLVAVPQALPIGAHCSGKEIPADSGRSILPTAILDCAATKSSGHQTKPGSSRRGRPRRWTELEKKKLKSYLIEKMDIQWIASQLGRSEGDIKSQRSILGFDLSGRARIGRQHQKI</sequence>
<organism evidence="2 3">
    <name type="scientific">Seiridium unicorne</name>
    <dbReference type="NCBI Taxonomy" id="138068"/>
    <lineage>
        <taxon>Eukaryota</taxon>
        <taxon>Fungi</taxon>
        <taxon>Dikarya</taxon>
        <taxon>Ascomycota</taxon>
        <taxon>Pezizomycotina</taxon>
        <taxon>Sordariomycetes</taxon>
        <taxon>Xylariomycetidae</taxon>
        <taxon>Amphisphaeriales</taxon>
        <taxon>Sporocadaceae</taxon>
        <taxon>Seiridium</taxon>
    </lineage>
</organism>
<accession>A0ABR2V961</accession>
<comment type="caution">
    <text evidence="2">The sequence shown here is derived from an EMBL/GenBank/DDBJ whole genome shotgun (WGS) entry which is preliminary data.</text>
</comment>
<feature type="region of interest" description="Disordered" evidence="1">
    <location>
        <begin position="1"/>
        <end position="21"/>
    </location>
</feature>
<feature type="compositionally biased region" description="Low complexity" evidence="1">
    <location>
        <begin position="213"/>
        <end position="226"/>
    </location>
</feature>
<feature type="compositionally biased region" description="Polar residues" evidence="1">
    <location>
        <begin position="125"/>
        <end position="159"/>
    </location>
</feature>
<name>A0ABR2V961_9PEZI</name>
<proteinExistence type="predicted"/>
<evidence type="ECO:0000256" key="1">
    <source>
        <dbReference type="SAM" id="MobiDB-lite"/>
    </source>
</evidence>
<evidence type="ECO:0000313" key="2">
    <source>
        <dbReference type="EMBL" id="KAK9423453.1"/>
    </source>
</evidence>